<sequence length="157" mass="18510">MQKTIPMVVNGWTLYTHPLFKEQYLNLKSQVEALREKDPKGYLKKNATKRLAAIQRLLFELIPHDPTSAEFRQGSTLGDDNKHWFRAKFFQQYRLFFRYHLESKVIVYAWVNDENNKRAYGSKTDAYKVFEKMLKSGHPPEGWDDLLKAAKDELLSP</sequence>
<evidence type="ECO:0000313" key="1">
    <source>
        <dbReference type="EMBL" id="SEL92964.1"/>
    </source>
</evidence>
<dbReference type="STRING" id="641665.GCA_002104455_02256"/>
<dbReference type="InterPro" id="IPR021679">
    <property type="entry name" value="Toxin_endonuclease_YhaV"/>
</dbReference>
<accession>A0A1H7U868</accession>
<organism evidence="1 2">
    <name type="scientific">Colwellia chukchiensis</name>
    <dbReference type="NCBI Taxonomy" id="641665"/>
    <lineage>
        <taxon>Bacteria</taxon>
        <taxon>Pseudomonadati</taxon>
        <taxon>Pseudomonadota</taxon>
        <taxon>Gammaproteobacteria</taxon>
        <taxon>Alteromonadales</taxon>
        <taxon>Colwelliaceae</taxon>
        <taxon>Colwellia</taxon>
    </lineage>
</organism>
<dbReference type="AlphaFoldDB" id="A0A1H7U868"/>
<protein>
    <submittedName>
        <fullName evidence="1">Toxin YhaV</fullName>
    </submittedName>
</protein>
<dbReference type="EMBL" id="FOBI01000035">
    <property type="protein sequence ID" value="SEL92964.1"/>
    <property type="molecule type" value="Genomic_DNA"/>
</dbReference>
<dbReference type="OrthoDB" id="515905at2"/>
<keyword evidence="2" id="KW-1185">Reference proteome</keyword>
<dbReference type="GO" id="GO:0110001">
    <property type="term" value="C:toxin-antitoxin complex"/>
    <property type="evidence" value="ECO:0007669"/>
    <property type="project" value="InterPro"/>
</dbReference>
<gene>
    <name evidence="1" type="ORF">SAMN05216262_1354</name>
</gene>
<proteinExistence type="predicted"/>
<reference evidence="2" key="1">
    <citation type="submission" date="2016-10" db="EMBL/GenBank/DDBJ databases">
        <authorList>
            <person name="Varghese N."/>
            <person name="Submissions S."/>
        </authorList>
    </citation>
    <scope>NUCLEOTIDE SEQUENCE [LARGE SCALE GENOMIC DNA]</scope>
    <source>
        <strain evidence="2">CGMCC 1.9127</strain>
    </source>
</reference>
<dbReference type="Pfam" id="PF11663">
    <property type="entry name" value="Toxin_YhaV"/>
    <property type="match status" value="1"/>
</dbReference>
<evidence type="ECO:0000313" key="2">
    <source>
        <dbReference type="Proteomes" id="UP000199297"/>
    </source>
</evidence>
<dbReference type="GO" id="GO:0004540">
    <property type="term" value="F:RNA nuclease activity"/>
    <property type="evidence" value="ECO:0007669"/>
    <property type="project" value="InterPro"/>
</dbReference>
<dbReference type="Proteomes" id="UP000199297">
    <property type="component" value="Unassembled WGS sequence"/>
</dbReference>
<name>A0A1H7U868_9GAMM</name>